<dbReference type="RefSeq" id="WP_174134393.1">
    <property type="nucleotide sequence ID" value="NZ_JABUFE010000001.1"/>
</dbReference>
<gene>
    <name evidence="1" type="ORF">HRQ87_00455</name>
</gene>
<evidence type="ECO:0000313" key="1">
    <source>
        <dbReference type="EMBL" id="NSX53267.1"/>
    </source>
</evidence>
<accession>A0ABX2IK56</accession>
<dbReference type="EMBL" id="JABUFE010000001">
    <property type="protein sequence ID" value="NSX53267.1"/>
    <property type="molecule type" value="Genomic_DNA"/>
</dbReference>
<dbReference type="Pfam" id="PF00302">
    <property type="entry name" value="CAT"/>
    <property type="match status" value="1"/>
</dbReference>
<dbReference type="SUPFAM" id="SSF52777">
    <property type="entry name" value="CoA-dependent acyltransferases"/>
    <property type="match status" value="1"/>
</dbReference>
<comment type="caution">
    <text evidence="1">The sequence shown here is derived from an EMBL/GenBank/DDBJ whole genome shotgun (WGS) entry which is preliminary data.</text>
</comment>
<sequence>MTYDIVDMATWPRADQFRFFRTYDRPHYAVTSRLNVSHLMNTRKGQGVSPYRACLFAIGTGLHSVPELLMRFRDDVVVLHKMTDLSMTVPTQSGSFNYAYVPYQEDFAKFDAQCKNIIDKAAQKTQLAANSGERDDVAYLSCLPWLDYTSINNAMPGPSDCIPRVSWGKFVKEADKNWRMAMTLEVHHALVDGAQVGDYFAAVQKALDQI</sequence>
<dbReference type="Gene3D" id="3.30.559.10">
    <property type="entry name" value="Chloramphenicol acetyltransferase-like domain"/>
    <property type="match status" value="1"/>
</dbReference>
<dbReference type="InterPro" id="IPR001707">
    <property type="entry name" value="Cmp_AcTrfase"/>
</dbReference>
<keyword evidence="2" id="KW-1185">Reference proteome</keyword>
<evidence type="ECO:0000313" key="2">
    <source>
        <dbReference type="Proteomes" id="UP000777935"/>
    </source>
</evidence>
<protein>
    <submittedName>
        <fullName evidence="1">Chloramphenicol acetyltransferase</fullName>
    </submittedName>
</protein>
<dbReference type="PANTHER" id="PTHR38474">
    <property type="entry name" value="SLR0299 PROTEIN"/>
    <property type="match status" value="1"/>
</dbReference>
<name>A0ABX2IK56_9RHOB</name>
<reference evidence="1 2" key="1">
    <citation type="submission" date="2020-06" db="EMBL/GenBank/DDBJ databases">
        <title>Sulfitobacter algicola sp. nov., isolated from green algae.</title>
        <authorList>
            <person name="Wang C."/>
        </authorList>
    </citation>
    <scope>NUCLEOTIDE SEQUENCE [LARGE SCALE GENOMIC DNA]</scope>
    <source>
        <strain evidence="1 2">1151</strain>
    </source>
</reference>
<dbReference type="InterPro" id="IPR023213">
    <property type="entry name" value="CAT-like_dom_sf"/>
</dbReference>
<dbReference type="Proteomes" id="UP000777935">
    <property type="component" value="Unassembled WGS sequence"/>
</dbReference>
<proteinExistence type="predicted"/>
<organism evidence="1 2">
    <name type="scientific">Parasulfitobacter algicola</name>
    <dbReference type="NCBI Taxonomy" id="2614809"/>
    <lineage>
        <taxon>Bacteria</taxon>
        <taxon>Pseudomonadati</taxon>
        <taxon>Pseudomonadota</taxon>
        <taxon>Alphaproteobacteria</taxon>
        <taxon>Rhodobacterales</taxon>
        <taxon>Roseobacteraceae</taxon>
        <taxon>Parasulfitobacter</taxon>
    </lineage>
</organism>
<dbReference type="SMART" id="SM01059">
    <property type="entry name" value="CAT"/>
    <property type="match status" value="1"/>
</dbReference>
<dbReference type="PANTHER" id="PTHR38474:SF1">
    <property type="entry name" value="SLR0299 PROTEIN"/>
    <property type="match status" value="1"/>
</dbReference>